<evidence type="ECO:0008006" key="18">
    <source>
        <dbReference type="Google" id="ProtNLM"/>
    </source>
</evidence>
<dbReference type="PROSITE" id="PS00086">
    <property type="entry name" value="CYTOCHROME_P450"/>
    <property type="match status" value="1"/>
</dbReference>
<dbReference type="PANTHER" id="PTHR24291">
    <property type="entry name" value="CYTOCHROME P450 FAMILY 4"/>
    <property type="match status" value="1"/>
</dbReference>
<dbReference type="InterPro" id="IPR002403">
    <property type="entry name" value="Cyt_P450_E_grp-IV"/>
</dbReference>
<feature type="transmembrane region" description="Helical" evidence="16">
    <location>
        <begin position="36"/>
        <end position="58"/>
    </location>
</feature>
<evidence type="ECO:0000313" key="17">
    <source>
        <dbReference type="EMBL" id="JAG63988.1"/>
    </source>
</evidence>
<keyword evidence="7 14" id="KW-0479">Metal-binding</keyword>
<protein>
    <recommendedName>
        <fullName evidence="18">Cytochrome P450 4C1</fullName>
    </recommendedName>
</protein>
<reference evidence="17" key="1">
    <citation type="submission" date="2014-09" db="EMBL/GenBank/DDBJ databases">
        <authorList>
            <person name="Magalhaes I.L.F."/>
            <person name="Oliveira U."/>
            <person name="Santos F.R."/>
            <person name="Vidigal T.H.D.A."/>
            <person name="Brescovit A.D."/>
            <person name="Santos A.J."/>
        </authorList>
    </citation>
    <scope>NUCLEOTIDE SEQUENCE</scope>
</reference>
<keyword evidence="16" id="KW-0812">Transmembrane</keyword>
<dbReference type="AlphaFoldDB" id="A0A0K8TEK6"/>
<comment type="cofactor">
    <cofactor evidence="1 14">
        <name>heme</name>
        <dbReference type="ChEBI" id="CHEBI:30413"/>
    </cofactor>
</comment>
<feature type="non-terminal residue" evidence="17">
    <location>
        <position position="1"/>
    </location>
</feature>
<dbReference type="GO" id="GO:0004497">
    <property type="term" value="F:monooxygenase activity"/>
    <property type="evidence" value="ECO:0007669"/>
    <property type="project" value="UniProtKB-KW"/>
</dbReference>
<dbReference type="PRINTS" id="PR00465">
    <property type="entry name" value="EP450IV"/>
</dbReference>
<evidence type="ECO:0000256" key="5">
    <source>
        <dbReference type="ARBA" id="ARBA00010617"/>
    </source>
</evidence>
<dbReference type="GO" id="GO:0016705">
    <property type="term" value="F:oxidoreductase activity, acting on paired donors, with incorporation or reduction of molecular oxygen"/>
    <property type="evidence" value="ECO:0007669"/>
    <property type="project" value="InterPro"/>
</dbReference>
<dbReference type="PRINTS" id="PR00385">
    <property type="entry name" value="P450"/>
</dbReference>
<dbReference type="GO" id="GO:0005789">
    <property type="term" value="C:endoplasmic reticulum membrane"/>
    <property type="evidence" value="ECO:0007669"/>
    <property type="project" value="UniProtKB-SubCell"/>
</dbReference>
<keyword evidence="6 14" id="KW-0349">Heme</keyword>
<dbReference type="InterPro" id="IPR050196">
    <property type="entry name" value="Cytochrome_P450_Monoox"/>
</dbReference>
<dbReference type="PANTHER" id="PTHR24291:SF189">
    <property type="entry name" value="CYTOCHROME P450 4C3-RELATED"/>
    <property type="match status" value="1"/>
</dbReference>
<comment type="function">
    <text evidence="2">May be involved in the metabolism of insect hormones and in the breakdown of synthetic insecticides.</text>
</comment>
<evidence type="ECO:0000256" key="7">
    <source>
        <dbReference type="ARBA" id="ARBA00022723"/>
    </source>
</evidence>
<dbReference type="CDD" id="cd20628">
    <property type="entry name" value="CYP4"/>
    <property type="match status" value="1"/>
</dbReference>
<organism evidence="17">
    <name type="scientific">Lygus hesperus</name>
    <name type="common">Western plant bug</name>
    <dbReference type="NCBI Taxonomy" id="30085"/>
    <lineage>
        <taxon>Eukaryota</taxon>
        <taxon>Metazoa</taxon>
        <taxon>Ecdysozoa</taxon>
        <taxon>Arthropoda</taxon>
        <taxon>Hexapoda</taxon>
        <taxon>Insecta</taxon>
        <taxon>Pterygota</taxon>
        <taxon>Neoptera</taxon>
        <taxon>Paraneoptera</taxon>
        <taxon>Hemiptera</taxon>
        <taxon>Heteroptera</taxon>
        <taxon>Panheteroptera</taxon>
        <taxon>Cimicomorpha</taxon>
        <taxon>Miridae</taxon>
        <taxon>Mirini</taxon>
        <taxon>Lygus</taxon>
    </lineage>
</organism>
<evidence type="ECO:0000256" key="9">
    <source>
        <dbReference type="ARBA" id="ARBA00022848"/>
    </source>
</evidence>
<dbReference type="EMBL" id="GBRD01001833">
    <property type="protein sequence ID" value="JAG63988.1"/>
    <property type="molecule type" value="Transcribed_RNA"/>
</dbReference>
<keyword evidence="13 16" id="KW-0472">Membrane</keyword>
<accession>A0A0K8TEK6</accession>
<evidence type="ECO:0000256" key="13">
    <source>
        <dbReference type="ARBA" id="ARBA00023136"/>
    </source>
</evidence>
<name>A0A0K8TEK6_LYGHE</name>
<keyword evidence="12 15" id="KW-0503">Monooxygenase</keyword>
<keyword evidence="8" id="KW-0256">Endoplasmic reticulum</keyword>
<evidence type="ECO:0000256" key="8">
    <source>
        <dbReference type="ARBA" id="ARBA00022824"/>
    </source>
</evidence>
<evidence type="ECO:0000256" key="16">
    <source>
        <dbReference type="SAM" id="Phobius"/>
    </source>
</evidence>
<dbReference type="InterPro" id="IPR001128">
    <property type="entry name" value="Cyt_P450"/>
</dbReference>
<comment type="similarity">
    <text evidence="5 15">Belongs to the cytochrome P450 family.</text>
</comment>
<evidence type="ECO:0000256" key="2">
    <source>
        <dbReference type="ARBA" id="ARBA00003690"/>
    </source>
</evidence>
<comment type="subcellular location">
    <subcellularLocation>
        <location evidence="4">Endoplasmic reticulum membrane</location>
        <topology evidence="4">Peripheral membrane protein</topology>
    </subcellularLocation>
    <subcellularLocation>
        <location evidence="3">Microsome membrane</location>
        <topology evidence="3">Peripheral membrane protein</topology>
    </subcellularLocation>
</comment>
<sequence>QLAITCNTRIAVRRIATIKTLRVIQTISGREDTTMIPLSVCLFTTIAILAVAVCSTFFKPSVRQLKLLHQLPGPFRIPIIGIAYDLAFMKYGEILNYLKRTAIEGYERVCSAWLIGLPMVFLNSPPDVEVLLSSMKHIDKGVEYTPMKPWLQEGLLTSTGKKWHSRRKLLTPTFHFKILEDKTQTMFANARRFVEKLLSQNGKPFDPMKKISRCTLDVISEAAMGVSLNSQDDQSSDYVAAIDRMTKVVAYRTLNLYLHRQWLWELTPMGAGNVRDIKLLHAFTGKIIAERREVYSKRATDDSTDEDIGQKKRKAFLDRLLALDMNNSDVREEVDTFLFEGHDTTAACIEFALFELGHNPDIQEIAYKEQYEIFGNDPREATLADLQKMNYLERVIKECLRLYPSVPYISRTIHEDLHLKNIPTIPAGSNVIVMPFYIHRNPLYFPDPEKFDPDRFLPDECAKRHPFAYIPFSAGPRNCIGQKFAILEIKVILSTVLRFVLIESVTSKNDIRLAPVAILRPVEPLNIIVTPRNNVKFQ</sequence>
<keyword evidence="16" id="KW-1133">Transmembrane helix</keyword>
<evidence type="ECO:0000256" key="3">
    <source>
        <dbReference type="ARBA" id="ARBA00004174"/>
    </source>
</evidence>
<dbReference type="Gene3D" id="1.10.630.10">
    <property type="entry name" value="Cytochrome P450"/>
    <property type="match status" value="1"/>
</dbReference>
<evidence type="ECO:0000256" key="12">
    <source>
        <dbReference type="ARBA" id="ARBA00023033"/>
    </source>
</evidence>
<dbReference type="Pfam" id="PF00067">
    <property type="entry name" value="p450"/>
    <property type="match status" value="1"/>
</dbReference>
<feature type="binding site" description="axial binding residue" evidence="14">
    <location>
        <position position="479"/>
    </location>
    <ligand>
        <name>heme</name>
        <dbReference type="ChEBI" id="CHEBI:30413"/>
    </ligand>
    <ligandPart>
        <name>Fe</name>
        <dbReference type="ChEBI" id="CHEBI:18248"/>
    </ligandPart>
</feature>
<evidence type="ECO:0000256" key="4">
    <source>
        <dbReference type="ARBA" id="ARBA00004406"/>
    </source>
</evidence>
<evidence type="ECO:0000256" key="11">
    <source>
        <dbReference type="ARBA" id="ARBA00023004"/>
    </source>
</evidence>
<dbReference type="GO" id="GO:0005506">
    <property type="term" value="F:iron ion binding"/>
    <property type="evidence" value="ECO:0007669"/>
    <property type="project" value="InterPro"/>
</dbReference>
<evidence type="ECO:0000256" key="15">
    <source>
        <dbReference type="RuleBase" id="RU000461"/>
    </source>
</evidence>
<evidence type="ECO:0000256" key="1">
    <source>
        <dbReference type="ARBA" id="ARBA00001971"/>
    </source>
</evidence>
<evidence type="ECO:0000256" key="10">
    <source>
        <dbReference type="ARBA" id="ARBA00023002"/>
    </source>
</evidence>
<dbReference type="GO" id="GO:0020037">
    <property type="term" value="F:heme binding"/>
    <property type="evidence" value="ECO:0007669"/>
    <property type="project" value="InterPro"/>
</dbReference>
<proteinExistence type="inferred from homology"/>
<dbReference type="InterPro" id="IPR017972">
    <property type="entry name" value="Cyt_P450_CS"/>
</dbReference>
<dbReference type="SUPFAM" id="SSF48264">
    <property type="entry name" value="Cytochrome P450"/>
    <property type="match status" value="1"/>
</dbReference>
<keyword evidence="10 15" id="KW-0560">Oxidoreductase</keyword>
<keyword evidence="9" id="KW-0492">Microsome</keyword>
<keyword evidence="11 14" id="KW-0408">Iron</keyword>
<evidence type="ECO:0000256" key="14">
    <source>
        <dbReference type="PIRSR" id="PIRSR602403-1"/>
    </source>
</evidence>
<dbReference type="InterPro" id="IPR036396">
    <property type="entry name" value="Cyt_P450_sf"/>
</dbReference>
<evidence type="ECO:0000256" key="6">
    <source>
        <dbReference type="ARBA" id="ARBA00022617"/>
    </source>
</evidence>